<evidence type="ECO:0000313" key="3">
    <source>
        <dbReference type="Proteomes" id="UP001165367"/>
    </source>
</evidence>
<protein>
    <submittedName>
        <fullName evidence="2">Uncharacterized protein</fullName>
    </submittedName>
</protein>
<keyword evidence="1" id="KW-0732">Signal</keyword>
<dbReference type="RefSeq" id="WP_237870192.1">
    <property type="nucleotide sequence ID" value="NZ_JAKLTR010000003.1"/>
</dbReference>
<evidence type="ECO:0000313" key="2">
    <source>
        <dbReference type="EMBL" id="MCG2614105.1"/>
    </source>
</evidence>
<organism evidence="2 3">
    <name type="scientific">Terrimonas ginsenosidimutans</name>
    <dbReference type="NCBI Taxonomy" id="2908004"/>
    <lineage>
        <taxon>Bacteria</taxon>
        <taxon>Pseudomonadati</taxon>
        <taxon>Bacteroidota</taxon>
        <taxon>Chitinophagia</taxon>
        <taxon>Chitinophagales</taxon>
        <taxon>Chitinophagaceae</taxon>
        <taxon>Terrimonas</taxon>
    </lineage>
</organism>
<keyword evidence="3" id="KW-1185">Reference proteome</keyword>
<sequence>MKSILSLFVSMTLVSACFSQQETFSLVTYTIPSGWQKDAKQNFVSFSSSDKKKRTWCQIGVYKETASKGSIDADFESEWNEIVKPMGAANPPQTSEAQEFDGWKMKSGFGTFSFNGSNASSSLTVFSGYNVCLSVIGNTNSADYLPAIQDFLSGLKLSRPETTQPVQEIVPVTQVPENTPAFKDRFAFNTTNFDDGWVSAVQADWVSVTKGKVKVLLHYPKDGTIFPADPGPMTDAAWNILVAPRYSHLQQYKTSYVNTYNRPYLGMGYLTDNSTQQKVFVVLFHQSAGWIEVVSPDKNTFIQYFNFDPEVIRWDSDPDVLKTLDGMISRNRFAVAASDLNGTGKWDNRFSSNTFYSNYYTGAYAGMSTYSSSQWFVFGNSQTFTWELIAANSMGGVTKAAGAKGGGKFTVVNNWQLSFNKIEGKEKLYDVYFSAIKDGRVLFMNDAKYPGSGIFTGYTRK</sequence>
<name>A0ABS9KP48_9BACT</name>
<evidence type="ECO:0000256" key="1">
    <source>
        <dbReference type="SAM" id="SignalP"/>
    </source>
</evidence>
<dbReference type="EMBL" id="JAKLTR010000003">
    <property type="protein sequence ID" value="MCG2614105.1"/>
    <property type="molecule type" value="Genomic_DNA"/>
</dbReference>
<feature type="chain" id="PRO_5046073414" evidence="1">
    <location>
        <begin position="22"/>
        <end position="461"/>
    </location>
</feature>
<dbReference type="PROSITE" id="PS51257">
    <property type="entry name" value="PROKAR_LIPOPROTEIN"/>
    <property type="match status" value="1"/>
</dbReference>
<dbReference type="Proteomes" id="UP001165367">
    <property type="component" value="Unassembled WGS sequence"/>
</dbReference>
<comment type="caution">
    <text evidence="2">The sequence shown here is derived from an EMBL/GenBank/DDBJ whole genome shotgun (WGS) entry which is preliminary data.</text>
</comment>
<accession>A0ABS9KP48</accession>
<gene>
    <name evidence="2" type="ORF">LZZ85_07420</name>
</gene>
<reference evidence="2" key="1">
    <citation type="submission" date="2022-01" db="EMBL/GenBank/DDBJ databases">
        <authorList>
            <person name="Jo J.-H."/>
            <person name="Im W.-T."/>
        </authorList>
    </citation>
    <scope>NUCLEOTIDE SEQUENCE</scope>
    <source>
        <strain evidence="2">NA20</strain>
    </source>
</reference>
<feature type="signal peptide" evidence="1">
    <location>
        <begin position="1"/>
        <end position="21"/>
    </location>
</feature>
<proteinExistence type="predicted"/>